<feature type="transmembrane region" description="Helical" evidence="2">
    <location>
        <begin position="12"/>
        <end position="35"/>
    </location>
</feature>
<feature type="region of interest" description="Disordered" evidence="1">
    <location>
        <begin position="465"/>
        <end position="502"/>
    </location>
</feature>
<dbReference type="Proteomes" id="UP001530315">
    <property type="component" value="Unassembled WGS sequence"/>
</dbReference>
<name>A0ABD3MET7_9STRA</name>
<keyword evidence="2" id="KW-0472">Membrane</keyword>
<keyword evidence="2" id="KW-0812">Transmembrane</keyword>
<comment type="caution">
    <text evidence="3">The sequence shown here is derived from an EMBL/GenBank/DDBJ whole genome shotgun (WGS) entry which is preliminary data.</text>
</comment>
<organism evidence="3 4">
    <name type="scientific">Stephanodiscus triporus</name>
    <dbReference type="NCBI Taxonomy" id="2934178"/>
    <lineage>
        <taxon>Eukaryota</taxon>
        <taxon>Sar</taxon>
        <taxon>Stramenopiles</taxon>
        <taxon>Ochrophyta</taxon>
        <taxon>Bacillariophyta</taxon>
        <taxon>Coscinodiscophyceae</taxon>
        <taxon>Thalassiosirophycidae</taxon>
        <taxon>Stephanodiscales</taxon>
        <taxon>Stephanodiscaceae</taxon>
        <taxon>Stephanodiscus</taxon>
    </lineage>
</organism>
<evidence type="ECO:0000313" key="4">
    <source>
        <dbReference type="Proteomes" id="UP001530315"/>
    </source>
</evidence>
<feature type="transmembrane region" description="Helical" evidence="2">
    <location>
        <begin position="140"/>
        <end position="158"/>
    </location>
</feature>
<feature type="transmembrane region" description="Helical" evidence="2">
    <location>
        <begin position="316"/>
        <end position="333"/>
    </location>
</feature>
<evidence type="ECO:0000313" key="3">
    <source>
        <dbReference type="EMBL" id="KAL3762625.1"/>
    </source>
</evidence>
<protein>
    <submittedName>
        <fullName evidence="3">Uncharacterized protein</fullName>
    </submittedName>
</protein>
<proteinExistence type="predicted"/>
<dbReference type="AlphaFoldDB" id="A0ABD3MET7"/>
<feature type="transmembrane region" description="Helical" evidence="2">
    <location>
        <begin position="179"/>
        <end position="198"/>
    </location>
</feature>
<feature type="transmembrane region" description="Helical" evidence="2">
    <location>
        <begin position="435"/>
        <end position="455"/>
    </location>
</feature>
<reference evidence="3 4" key="1">
    <citation type="submission" date="2024-10" db="EMBL/GenBank/DDBJ databases">
        <title>Updated reference genomes for cyclostephanoid diatoms.</title>
        <authorList>
            <person name="Roberts W.R."/>
            <person name="Alverson A.J."/>
        </authorList>
    </citation>
    <scope>NUCLEOTIDE SEQUENCE [LARGE SCALE GENOMIC DNA]</scope>
    <source>
        <strain evidence="3 4">AJA276-08</strain>
    </source>
</reference>
<feature type="transmembrane region" description="Helical" evidence="2">
    <location>
        <begin position="393"/>
        <end position="415"/>
    </location>
</feature>
<gene>
    <name evidence="3" type="ORF">ACHAW5_001218</name>
</gene>
<feature type="transmembrane region" description="Helical" evidence="2">
    <location>
        <begin position="339"/>
        <end position="362"/>
    </location>
</feature>
<dbReference type="EMBL" id="JALLAZ020001822">
    <property type="protein sequence ID" value="KAL3762625.1"/>
    <property type="molecule type" value="Genomic_DNA"/>
</dbReference>
<keyword evidence="4" id="KW-1185">Reference proteome</keyword>
<evidence type="ECO:0000256" key="1">
    <source>
        <dbReference type="SAM" id="MobiDB-lite"/>
    </source>
</evidence>
<sequence length="583" mass="64725">MSSPGTTIKGGVAWSLAIATLLVVCGPLLMGIGIARGWNVTTATATATATATTTTTTGGSFALYAVEDPSRFWPEPNEYNETAELDAIYASRNYPSASSTWYYWKLRPSDSDAHCDDVTNPPEPYTMSCAVRRATTTTRAVVWTCYVVHQCAIWGLIYKAQREHAYDVRYDGNLRWYNVWSFVVNLVAYLVHLLQTHVTYDATAQDVTESSSQGSVIMLLVMILLMEYKHRGLFLGWPAVPDDDTGKCSWRLPARPIELVRKYHGYAFAWATIYTLWYHPMEPTVGHVMGFLHTGALLIQQSLIFTPIHVNGYWKLVLETWVAIHGAVVAIQMRQEGGWAMFLFGFLWIFAFTSIHGIPYYLGFVEVARAQRIGNDASTETFAMVPKSQWVRYLVRLGPPVVYFAIVLAVYATALSREDGSFNPLFITEIIRIPSILYLLVLFTAFVGWGMISVANTCSGGENGIPPQYTAKPSPKEEGETPEVPLADNAEESDGTQQQWQSQTKGLGTGTVMAGFAFCYMIMIAVSVIIEQMHVQLNLLLLMIACVVVFTIFSLVAMVLMDSQLHRTALGGPRLPSAVSTRQ</sequence>
<feature type="transmembrane region" description="Helical" evidence="2">
    <location>
        <begin position="536"/>
        <end position="560"/>
    </location>
</feature>
<accession>A0ABD3MET7</accession>
<feature type="transmembrane region" description="Helical" evidence="2">
    <location>
        <begin position="507"/>
        <end position="530"/>
    </location>
</feature>
<evidence type="ECO:0000256" key="2">
    <source>
        <dbReference type="SAM" id="Phobius"/>
    </source>
</evidence>
<keyword evidence="2" id="KW-1133">Transmembrane helix</keyword>